<dbReference type="KEGG" id="goe:100905125"/>
<evidence type="ECO:0000256" key="8">
    <source>
        <dbReference type="ARBA" id="ARBA00023136"/>
    </source>
</evidence>
<comment type="subcellular location">
    <subcellularLocation>
        <location evidence="12">Peroxisome membrane</location>
    </subcellularLocation>
</comment>
<evidence type="ECO:0000256" key="7">
    <source>
        <dbReference type="ARBA" id="ARBA00023010"/>
    </source>
</evidence>
<dbReference type="GeneID" id="100905125"/>
<evidence type="ECO:0000256" key="5">
    <source>
        <dbReference type="ARBA" id="ARBA00022927"/>
    </source>
</evidence>
<keyword evidence="3" id="KW-0813">Transport</keyword>
<dbReference type="CDD" id="cd11864">
    <property type="entry name" value="SH3_PEX13_eumet"/>
    <property type="match status" value="1"/>
</dbReference>
<dbReference type="InterPro" id="IPR001452">
    <property type="entry name" value="SH3_domain"/>
</dbReference>
<evidence type="ECO:0000256" key="4">
    <source>
        <dbReference type="ARBA" id="ARBA00022692"/>
    </source>
</evidence>
<dbReference type="GO" id="GO:1990429">
    <property type="term" value="C:peroxisomal importomer complex"/>
    <property type="evidence" value="ECO:0007669"/>
    <property type="project" value="TreeGrafter"/>
</dbReference>
<evidence type="ECO:0000256" key="9">
    <source>
        <dbReference type="ARBA" id="ARBA00023140"/>
    </source>
</evidence>
<sequence length="371" mass="39808">MALPPKPWESTTSPELPAAAIPAQNSSDGPPPVPRYNDDMNAFGSYGGGLNSYHGSPFMSRYGGMGYPGSYGQMYGGYGGYGGYGSYGGMMGNYGAPNGESELARMADESTRSAFQSVEHLVHAFSSVSMMLESTYFALYNSFRAVIGVADHLSSVTQQLSQLINSLSLIRTLRWIIRRSLQVLGIVQVDSAETAWNSASHITNQDALVTNTSTSSWPVLAFFSVVMGAPYLLYKMFGLSAKESNKWASGEAPHYSAVALYDFIGRSDRELSFQAGAKIRLAPKNLQSKVQGWLVASIDGKRTGLVPYNYLKILGPSESIGAPTTAPQSVSTCQPRSSADPEVFPAAREEGDSPTNTPNGFVNISMSEVSK</sequence>
<keyword evidence="8" id="KW-0472">Membrane</keyword>
<evidence type="ECO:0000313" key="17">
    <source>
        <dbReference type="RefSeq" id="XP_003739739.2"/>
    </source>
</evidence>
<keyword evidence="7" id="KW-0811">Translocation</keyword>
<dbReference type="CTD" id="5194"/>
<organism evidence="16 17">
    <name type="scientific">Galendromus occidentalis</name>
    <name type="common">western predatory mite</name>
    <dbReference type="NCBI Taxonomy" id="34638"/>
    <lineage>
        <taxon>Eukaryota</taxon>
        <taxon>Metazoa</taxon>
        <taxon>Ecdysozoa</taxon>
        <taxon>Arthropoda</taxon>
        <taxon>Chelicerata</taxon>
        <taxon>Arachnida</taxon>
        <taxon>Acari</taxon>
        <taxon>Parasitiformes</taxon>
        <taxon>Mesostigmata</taxon>
        <taxon>Gamasina</taxon>
        <taxon>Phytoseioidea</taxon>
        <taxon>Phytoseiidae</taxon>
        <taxon>Typhlodrominae</taxon>
        <taxon>Galendromus</taxon>
    </lineage>
</organism>
<feature type="region of interest" description="Disordered" evidence="14">
    <location>
        <begin position="322"/>
        <end position="371"/>
    </location>
</feature>
<evidence type="ECO:0000256" key="2">
    <source>
        <dbReference type="ARBA" id="ARBA00022443"/>
    </source>
</evidence>
<evidence type="ECO:0000256" key="6">
    <source>
        <dbReference type="ARBA" id="ARBA00022989"/>
    </source>
</evidence>
<comment type="similarity">
    <text evidence="1">Belongs to the peroxin-13 family.</text>
</comment>
<dbReference type="PANTHER" id="PTHR19332:SF1">
    <property type="entry name" value="PEROXISOMAL MEMBRANE PROTEIN PEX13"/>
    <property type="match status" value="1"/>
</dbReference>
<dbReference type="SUPFAM" id="SSF50044">
    <property type="entry name" value="SH3-domain"/>
    <property type="match status" value="1"/>
</dbReference>
<dbReference type="InterPro" id="IPR007223">
    <property type="entry name" value="Peroxin-13_N"/>
</dbReference>
<gene>
    <name evidence="17" type="primary">LOC100905125</name>
</gene>
<feature type="region of interest" description="Disordered" evidence="14">
    <location>
        <begin position="1"/>
        <end position="34"/>
    </location>
</feature>
<evidence type="ECO:0000259" key="15">
    <source>
        <dbReference type="PROSITE" id="PS50002"/>
    </source>
</evidence>
<evidence type="ECO:0000256" key="1">
    <source>
        <dbReference type="ARBA" id="ARBA00006033"/>
    </source>
</evidence>
<dbReference type="GO" id="GO:0016560">
    <property type="term" value="P:protein import into peroxisome matrix, docking"/>
    <property type="evidence" value="ECO:0007669"/>
    <property type="project" value="InterPro"/>
</dbReference>
<evidence type="ECO:0000256" key="3">
    <source>
        <dbReference type="ARBA" id="ARBA00022448"/>
    </source>
</evidence>
<dbReference type="Gene3D" id="2.30.30.40">
    <property type="entry name" value="SH3 Domains"/>
    <property type="match status" value="1"/>
</dbReference>
<keyword evidence="5" id="KW-0653">Protein transport</keyword>
<keyword evidence="16" id="KW-1185">Reference proteome</keyword>
<reference evidence="17" key="1">
    <citation type="submission" date="2025-08" db="UniProtKB">
        <authorList>
            <consortium name="RefSeq"/>
        </authorList>
    </citation>
    <scope>IDENTIFICATION</scope>
</reference>
<evidence type="ECO:0000256" key="10">
    <source>
        <dbReference type="ARBA" id="ARBA00029693"/>
    </source>
</evidence>
<dbReference type="Pfam" id="PF14604">
    <property type="entry name" value="SH3_9"/>
    <property type="match status" value="1"/>
</dbReference>
<keyword evidence="9" id="KW-0576">Peroxisome</keyword>
<proteinExistence type="inferred from homology"/>
<dbReference type="PANTHER" id="PTHR19332">
    <property type="entry name" value="PEROXISOMAL MEMBRANE PROTEIN PEX13"/>
    <property type="match status" value="1"/>
</dbReference>
<feature type="compositionally biased region" description="Polar residues" evidence="14">
    <location>
        <begin position="353"/>
        <end position="371"/>
    </location>
</feature>
<dbReference type="AlphaFoldDB" id="A0AAJ6VVY5"/>
<name>A0AAJ6VVY5_9ACAR</name>
<protein>
    <recommendedName>
        <fullName evidence="11">Peroxisomal membrane protein PEX13</fullName>
    </recommendedName>
    <alternativeName>
        <fullName evidence="10">Peroxin-13</fullName>
    </alternativeName>
</protein>
<dbReference type="SMART" id="SM00326">
    <property type="entry name" value="SH3"/>
    <property type="match status" value="1"/>
</dbReference>
<dbReference type="InterPro" id="IPR036028">
    <property type="entry name" value="SH3-like_dom_sf"/>
</dbReference>
<evidence type="ECO:0000256" key="14">
    <source>
        <dbReference type="SAM" id="MobiDB-lite"/>
    </source>
</evidence>
<evidence type="ECO:0000256" key="12">
    <source>
        <dbReference type="ARBA" id="ARBA00046271"/>
    </source>
</evidence>
<keyword evidence="6" id="KW-1133">Transmembrane helix</keyword>
<feature type="compositionally biased region" description="Polar residues" evidence="14">
    <location>
        <begin position="325"/>
        <end position="337"/>
    </location>
</feature>
<dbReference type="InterPro" id="IPR035463">
    <property type="entry name" value="Pex13"/>
</dbReference>
<keyword evidence="4" id="KW-0812">Transmembrane</keyword>
<keyword evidence="2 13" id="KW-0728">SH3 domain</keyword>
<feature type="domain" description="SH3" evidence="15">
    <location>
        <begin position="252"/>
        <end position="316"/>
    </location>
</feature>
<evidence type="ECO:0000313" key="16">
    <source>
        <dbReference type="Proteomes" id="UP000694867"/>
    </source>
</evidence>
<dbReference type="Pfam" id="PF04088">
    <property type="entry name" value="Peroxin-13_N"/>
    <property type="match status" value="1"/>
</dbReference>
<dbReference type="Proteomes" id="UP000694867">
    <property type="component" value="Unplaced"/>
</dbReference>
<dbReference type="PROSITE" id="PS50002">
    <property type="entry name" value="SH3"/>
    <property type="match status" value="1"/>
</dbReference>
<evidence type="ECO:0000256" key="13">
    <source>
        <dbReference type="PROSITE-ProRule" id="PRU00192"/>
    </source>
</evidence>
<evidence type="ECO:0000256" key="11">
    <source>
        <dbReference type="ARBA" id="ARBA00034535"/>
    </source>
</evidence>
<dbReference type="GO" id="GO:0005778">
    <property type="term" value="C:peroxisomal membrane"/>
    <property type="evidence" value="ECO:0007669"/>
    <property type="project" value="UniProtKB-SubCell"/>
</dbReference>
<dbReference type="RefSeq" id="XP_003739739.2">
    <property type="nucleotide sequence ID" value="XM_003739691.2"/>
</dbReference>
<accession>A0AAJ6VVY5</accession>